<dbReference type="Proteomes" id="UP000237105">
    <property type="component" value="Unassembled WGS sequence"/>
</dbReference>
<keyword evidence="2" id="KW-1185">Reference proteome</keyword>
<evidence type="ECO:0000313" key="2">
    <source>
        <dbReference type="Proteomes" id="UP000237105"/>
    </source>
</evidence>
<gene>
    <name evidence="1" type="ORF">PanWU01x14_094440</name>
</gene>
<comment type="caution">
    <text evidence="1">The sequence shown here is derived from an EMBL/GenBank/DDBJ whole genome shotgun (WGS) entry which is preliminary data.</text>
</comment>
<proteinExistence type="predicted"/>
<reference evidence="2" key="1">
    <citation type="submission" date="2016-06" db="EMBL/GenBank/DDBJ databases">
        <title>Parallel loss of symbiosis genes in relatives of nitrogen-fixing non-legume Parasponia.</title>
        <authorList>
            <person name="Van Velzen R."/>
            <person name="Holmer R."/>
            <person name="Bu F."/>
            <person name="Rutten L."/>
            <person name="Van Zeijl A."/>
            <person name="Liu W."/>
            <person name="Santuari L."/>
            <person name="Cao Q."/>
            <person name="Sharma T."/>
            <person name="Shen D."/>
            <person name="Roswanjaya Y."/>
            <person name="Wardhani T."/>
            <person name="Kalhor M.S."/>
            <person name="Jansen J."/>
            <person name="Van den Hoogen J."/>
            <person name="Gungor B."/>
            <person name="Hartog M."/>
            <person name="Hontelez J."/>
            <person name="Verver J."/>
            <person name="Yang W.-C."/>
            <person name="Schijlen E."/>
            <person name="Repin R."/>
            <person name="Schilthuizen M."/>
            <person name="Schranz E."/>
            <person name="Heidstra R."/>
            <person name="Miyata K."/>
            <person name="Fedorova E."/>
            <person name="Kohlen W."/>
            <person name="Bisseling T."/>
            <person name="Smit S."/>
            <person name="Geurts R."/>
        </authorList>
    </citation>
    <scope>NUCLEOTIDE SEQUENCE [LARGE SCALE GENOMIC DNA]</scope>
    <source>
        <strain evidence="2">cv. WU1-14</strain>
    </source>
</reference>
<organism evidence="1 2">
    <name type="scientific">Parasponia andersonii</name>
    <name type="common">Sponia andersonii</name>
    <dbReference type="NCBI Taxonomy" id="3476"/>
    <lineage>
        <taxon>Eukaryota</taxon>
        <taxon>Viridiplantae</taxon>
        <taxon>Streptophyta</taxon>
        <taxon>Embryophyta</taxon>
        <taxon>Tracheophyta</taxon>
        <taxon>Spermatophyta</taxon>
        <taxon>Magnoliopsida</taxon>
        <taxon>eudicotyledons</taxon>
        <taxon>Gunneridae</taxon>
        <taxon>Pentapetalae</taxon>
        <taxon>rosids</taxon>
        <taxon>fabids</taxon>
        <taxon>Rosales</taxon>
        <taxon>Cannabaceae</taxon>
        <taxon>Parasponia</taxon>
    </lineage>
</organism>
<accession>A0A2P5D5S9</accession>
<dbReference type="AlphaFoldDB" id="A0A2P5D5S9"/>
<protein>
    <submittedName>
        <fullName evidence="1">Uncharacterized protein</fullName>
    </submittedName>
</protein>
<dbReference type="EMBL" id="JXTB01000061">
    <property type="protein sequence ID" value="PON68635.1"/>
    <property type="molecule type" value="Genomic_DNA"/>
</dbReference>
<evidence type="ECO:0000313" key="1">
    <source>
        <dbReference type="EMBL" id="PON68635.1"/>
    </source>
</evidence>
<name>A0A2P5D5S9_PARAD</name>
<sequence>MKTQNQIGFEGRFTDLLDMILFFKACDRRLLGVKPLRTVEAIGSWAWVQHGFNDSAELWSCIIEFPI</sequence>